<feature type="compositionally biased region" description="Basic and acidic residues" evidence="1">
    <location>
        <begin position="19"/>
        <end position="47"/>
    </location>
</feature>
<feature type="region of interest" description="Disordered" evidence="1">
    <location>
        <begin position="98"/>
        <end position="125"/>
    </location>
</feature>
<feature type="region of interest" description="Disordered" evidence="1">
    <location>
        <begin position="18"/>
        <end position="47"/>
    </location>
</feature>
<evidence type="ECO:0000313" key="2">
    <source>
        <dbReference type="EMBL" id="MPC11888.1"/>
    </source>
</evidence>
<sequence>MSREELMVEHEWLLYGRSRHGEPGRGRRAGREGEVVGDRHAGSRGDKLPEDEKLLCIKNAAEISSGVYGKPVAALSAINKRVWKELLRSSSAGVLAAGGGARVGTGPAQGSNYGPALSHHPQRKY</sequence>
<dbReference type="AlphaFoldDB" id="A0A5B7CS33"/>
<gene>
    <name evidence="2" type="ORF">E2C01_004563</name>
</gene>
<dbReference type="EMBL" id="VSRR010000186">
    <property type="protein sequence ID" value="MPC11888.1"/>
    <property type="molecule type" value="Genomic_DNA"/>
</dbReference>
<comment type="caution">
    <text evidence="2">The sequence shown here is derived from an EMBL/GenBank/DDBJ whole genome shotgun (WGS) entry which is preliminary data.</text>
</comment>
<dbReference type="Proteomes" id="UP000324222">
    <property type="component" value="Unassembled WGS sequence"/>
</dbReference>
<reference evidence="2 3" key="1">
    <citation type="submission" date="2019-05" db="EMBL/GenBank/DDBJ databases">
        <title>Another draft genome of Portunus trituberculatus and its Hox gene families provides insights of decapod evolution.</title>
        <authorList>
            <person name="Jeong J.-H."/>
            <person name="Song I."/>
            <person name="Kim S."/>
            <person name="Choi T."/>
            <person name="Kim D."/>
            <person name="Ryu S."/>
            <person name="Kim W."/>
        </authorList>
    </citation>
    <scope>NUCLEOTIDE SEQUENCE [LARGE SCALE GENOMIC DNA]</scope>
    <source>
        <tissue evidence="2">Muscle</tissue>
    </source>
</reference>
<proteinExistence type="predicted"/>
<evidence type="ECO:0000256" key="1">
    <source>
        <dbReference type="SAM" id="MobiDB-lite"/>
    </source>
</evidence>
<protein>
    <submittedName>
        <fullName evidence="2">Uncharacterized protein</fullName>
    </submittedName>
</protein>
<organism evidence="2 3">
    <name type="scientific">Portunus trituberculatus</name>
    <name type="common">Swimming crab</name>
    <name type="synonym">Neptunus trituberculatus</name>
    <dbReference type="NCBI Taxonomy" id="210409"/>
    <lineage>
        <taxon>Eukaryota</taxon>
        <taxon>Metazoa</taxon>
        <taxon>Ecdysozoa</taxon>
        <taxon>Arthropoda</taxon>
        <taxon>Crustacea</taxon>
        <taxon>Multicrustacea</taxon>
        <taxon>Malacostraca</taxon>
        <taxon>Eumalacostraca</taxon>
        <taxon>Eucarida</taxon>
        <taxon>Decapoda</taxon>
        <taxon>Pleocyemata</taxon>
        <taxon>Brachyura</taxon>
        <taxon>Eubrachyura</taxon>
        <taxon>Portunoidea</taxon>
        <taxon>Portunidae</taxon>
        <taxon>Portuninae</taxon>
        <taxon>Portunus</taxon>
    </lineage>
</organism>
<name>A0A5B7CS33_PORTR</name>
<evidence type="ECO:0000313" key="3">
    <source>
        <dbReference type="Proteomes" id="UP000324222"/>
    </source>
</evidence>
<keyword evidence="3" id="KW-1185">Reference proteome</keyword>
<accession>A0A5B7CS33</accession>